<dbReference type="SUPFAM" id="SSF53187">
    <property type="entry name" value="Zn-dependent exopeptidases"/>
    <property type="match status" value="1"/>
</dbReference>
<dbReference type="PIRSF" id="PIRSF010386">
    <property type="entry name" value="RocB"/>
    <property type="match status" value="1"/>
</dbReference>
<dbReference type="STRING" id="1742359.GCA_001439625_02700"/>
<keyword evidence="1" id="KW-0378">Hydrolase</keyword>
<dbReference type="RefSeq" id="WP_057772055.1">
    <property type="nucleotide sequence ID" value="NZ_CP042593.1"/>
</dbReference>
<dbReference type="AlphaFoldDB" id="A0A5B8Z7C8"/>
<dbReference type="Proteomes" id="UP000321555">
    <property type="component" value="Chromosome"/>
</dbReference>
<dbReference type="InterPro" id="IPR002933">
    <property type="entry name" value="Peptidase_M20"/>
</dbReference>
<dbReference type="PANTHER" id="PTHR43808:SF27">
    <property type="entry name" value="PROTEIN ROCB"/>
    <property type="match status" value="1"/>
</dbReference>
<dbReference type="InterPro" id="IPR050072">
    <property type="entry name" value="Peptidase_M20A"/>
</dbReference>
<dbReference type="GO" id="GO:0016787">
    <property type="term" value="F:hydrolase activity"/>
    <property type="evidence" value="ECO:0007669"/>
    <property type="project" value="UniProtKB-KW"/>
</dbReference>
<dbReference type="EMBL" id="CP042593">
    <property type="protein sequence ID" value="QED48940.1"/>
    <property type="molecule type" value="Genomic_DNA"/>
</dbReference>
<evidence type="ECO:0000313" key="1">
    <source>
        <dbReference type="EMBL" id="QED48940.1"/>
    </source>
</evidence>
<keyword evidence="2" id="KW-1185">Reference proteome</keyword>
<gene>
    <name evidence="1" type="ORF">FSZ17_17645</name>
</gene>
<reference evidence="2" key="1">
    <citation type="submission" date="2019-08" db="EMBL/GenBank/DDBJ databases">
        <authorList>
            <person name="Zheng X."/>
        </authorList>
    </citation>
    <scope>NUCLEOTIDE SEQUENCE [LARGE SCALE GENOMIC DNA]</scope>
    <source>
        <strain evidence="2">FJAT-25496</strain>
    </source>
</reference>
<evidence type="ECO:0000313" key="2">
    <source>
        <dbReference type="Proteomes" id="UP000321555"/>
    </source>
</evidence>
<dbReference type="InterPro" id="IPR012166">
    <property type="entry name" value="Uncharacterised_RocB"/>
</dbReference>
<protein>
    <submittedName>
        <fullName evidence="1">M20/M25/M40 family metallo-hydrolase</fullName>
    </submittedName>
</protein>
<organism evidence="1 2">
    <name type="scientific">Cytobacillus dafuensis</name>
    <name type="common">Bacillus dafuensis</name>
    <dbReference type="NCBI Taxonomy" id="1742359"/>
    <lineage>
        <taxon>Bacteria</taxon>
        <taxon>Bacillati</taxon>
        <taxon>Bacillota</taxon>
        <taxon>Bacilli</taxon>
        <taxon>Bacillales</taxon>
        <taxon>Bacillaceae</taxon>
        <taxon>Cytobacillus</taxon>
    </lineage>
</organism>
<dbReference type="OrthoDB" id="9815360at2"/>
<dbReference type="Pfam" id="PF01546">
    <property type="entry name" value="Peptidase_M20"/>
    <property type="match status" value="1"/>
</dbReference>
<dbReference type="KEGG" id="bda:FSZ17_17645"/>
<proteinExistence type="predicted"/>
<dbReference type="PANTHER" id="PTHR43808">
    <property type="entry name" value="ACETYLORNITHINE DEACETYLASE"/>
    <property type="match status" value="1"/>
</dbReference>
<accession>A0A5B8Z7C8</accession>
<dbReference type="Gene3D" id="3.40.630.10">
    <property type="entry name" value="Zn peptidases"/>
    <property type="match status" value="1"/>
</dbReference>
<name>A0A5B8Z7C8_CYTDA</name>
<sequence>MDKLFMQTSDQMLQILNDLISIGSISLSEAEKQFPLRVIEHLMKIPYFTENQSYMTEHPTKDGRSFLTALYRHEEAVKTVVMISHFDVVNVEDYGELKHLAFQPIELTKALFDREDDLPEDAREDLQSNEWLFGRGTMDMKCGLVQHMSLLEKASNEQWKINLLLLTVPDEEVNSVGMREAIPRLLEIAEQYQLNYTLFLNSEPMFALEPRDKNYYFYTGTIGKIMPAALCFGRETHVGESLSGINAGWMSAVLTQEVEWNEMLCETVNGQQCPPPTLLWQRDLKKDYSTQIPHRSVSLYNVFLMKKNAADVMEAMKTVAETAAGKMEKFMIGKYRKFNLDTHQISKIRVVFYEELKEYACKKMGNTFIYDLEKKIAEQTIGDNREQCIEIVDQMAMLCQELGPMIVLFYAPPYYPAINTGDNPVILELSDAIIQYTNQHFGYDLQPIEYFNGICDLSYAGLQGELTNMKTYDANLPGGQEIYSIPFMEMSKLTAPVINVGPIGRDAHKKTERLYLPFAFEQLPKLLEHLLQTHIKQ</sequence>